<feature type="region of interest" description="Disordered" evidence="1">
    <location>
        <begin position="1"/>
        <end position="27"/>
    </location>
</feature>
<evidence type="ECO:0000313" key="2">
    <source>
        <dbReference type="EMBL" id="CDX19685.1"/>
    </source>
</evidence>
<sequence length="70" mass="7920">MARFGTPDACELRQRRRTQPLPRTAQTRFERPGDIVSGAVWRIVVRTSMLALQASLTLTIVTDMKLNSMC</sequence>
<dbReference type="Proteomes" id="UP000045285">
    <property type="component" value="Unassembled WGS sequence"/>
</dbReference>
<evidence type="ECO:0000313" key="3">
    <source>
        <dbReference type="Proteomes" id="UP000045285"/>
    </source>
</evidence>
<evidence type="ECO:0000256" key="1">
    <source>
        <dbReference type="SAM" id="MobiDB-lite"/>
    </source>
</evidence>
<dbReference type="EMBL" id="CCMZ01000024">
    <property type="protein sequence ID" value="CDX19685.1"/>
    <property type="molecule type" value="Genomic_DNA"/>
</dbReference>
<name>A0A090DYX5_MESPL</name>
<proteinExistence type="predicted"/>
<gene>
    <name evidence="2" type="ORF">MPL3356_300076</name>
</gene>
<keyword evidence="3" id="KW-1185">Reference proteome</keyword>
<dbReference type="AlphaFoldDB" id="A0A090DYX5"/>
<organism evidence="2 3">
    <name type="scientific">Mesorhizobium plurifarium</name>
    <dbReference type="NCBI Taxonomy" id="69974"/>
    <lineage>
        <taxon>Bacteria</taxon>
        <taxon>Pseudomonadati</taxon>
        <taxon>Pseudomonadota</taxon>
        <taxon>Alphaproteobacteria</taxon>
        <taxon>Hyphomicrobiales</taxon>
        <taxon>Phyllobacteriaceae</taxon>
        <taxon>Mesorhizobium</taxon>
    </lineage>
</organism>
<protein>
    <submittedName>
        <fullName evidence="2">Uncharacterized protein</fullName>
    </submittedName>
</protein>
<reference evidence="3" key="1">
    <citation type="submission" date="2014-08" db="EMBL/GenBank/DDBJ databases">
        <authorList>
            <person name="Moulin L."/>
        </authorList>
    </citation>
    <scope>NUCLEOTIDE SEQUENCE [LARGE SCALE GENOMIC DNA]</scope>
</reference>
<accession>A0A090DYX5</accession>